<proteinExistence type="predicted"/>
<comment type="caution">
    <text evidence="1">The sequence shown here is derived from an EMBL/GenBank/DDBJ whole genome shotgun (WGS) entry which is preliminary data.</text>
</comment>
<keyword evidence="2" id="KW-1185">Reference proteome</keyword>
<organism evidence="1 2">
    <name type="scientific">Nostoc minutum NIES-26</name>
    <dbReference type="NCBI Taxonomy" id="1844469"/>
    <lineage>
        <taxon>Bacteria</taxon>
        <taxon>Bacillati</taxon>
        <taxon>Cyanobacteriota</taxon>
        <taxon>Cyanophyceae</taxon>
        <taxon>Nostocales</taxon>
        <taxon>Nostocaceae</taxon>
        <taxon>Nostoc</taxon>
    </lineage>
</organism>
<dbReference type="EMBL" id="LXQD01000328">
    <property type="protein sequence ID" value="RCJ21961.1"/>
    <property type="molecule type" value="Genomic_DNA"/>
</dbReference>
<dbReference type="Proteomes" id="UP000252107">
    <property type="component" value="Unassembled WGS sequence"/>
</dbReference>
<evidence type="ECO:0000313" key="1">
    <source>
        <dbReference type="EMBL" id="RCJ21961.1"/>
    </source>
</evidence>
<reference evidence="1" key="1">
    <citation type="submission" date="2016-04" db="EMBL/GenBank/DDBJ databases">
        <authorList>
            <person name="Tabuchi Yagui T.R."/>
        </authorList>
    </citation>
    <scope>NUCLEOTIDE SEQUENCE [LARGE SCALE GENOMIC DNA]</scope>
    <source>
        <strain evidence="1">NIES-26</strain>
    </source>
</reference>
<name>A0A367QDZ9_9NOSO</name>
<evidence type="ECO:0000313" key="2">
    <source>
        <dbReference type="Proteomes" id="UP000252107"/>
    </source>
</evidence>
<accession>A0A367QDZ9</accession>
<gene>
    <name evidence="1" type="ORF">A6770_04855</name>
</gene>
<protein>
    <submittedName>
        <fullName evidence="1">Uncharacterized protein</fullName>
    </submittedName>
</protein>
<sequence>MTNSSDNRNSQQAVSSLAAKVMRDRKLLLMLSDRVYELMLEDLRLHKERSTNYGRRLYK</sequence>
<dbReference type="AlphaFoldDB" id="A0A367QDZ9"/>